<organism evidence="2 3">
    <name type="scientific">Candidatus Magnetaquiglobus chichijimensis</name>
    <dbReference type="NCBI Taxonomy" id="3141448"/>
    <lineage>
        <taxon>Bacteria</taxon>
        <taxon>Pseudomonadati</taxon>
        <taxon>Pseudomonadota</taxon>
        <taxon>Magnetococcia</taxon>
        <taxon>Magnetococcales</taxon>
        <taxon>Candidatus Magnetaquicoccaceae</taxon>
        <taxon>Candidatus Magnetaquiglobus</taxon>
    </lineage>
</organism>
<dbReference type="EMBL" id="BAAFGK010000004">
    <property type="protein sequence ID" value="GAB0057778.1"/>
    <property type="molecule type" value="Genomic_DNA"/>
</dbReference>
<comment type="caution">
    <text evidence="2">The sequence shown here is derived from an EMBL/GenBank/DDBJ whole genome shotgun (WGS) entry which is preliminary data.</text>
</comment>
<evidence type="ECO:0000313" key="3">
    <source>
        <dbReference type="Proteomes" id="UP001628193"/>
    </source>
</evidence>
<evidence type="ECO:0000313" key="2">
    <source>
        <dbReference type="EMBL" id="GAB0057778.1"/>
    </source>
</evidence>
<reference evidence="2 3" key="2">
    <citation type="submission" date="2024-09" db="EMBL/GenBank/DDBJ databases">
        <title>Draft genome sequence of Candidatus Magnetaquicoccaceae bacterium FCR-1.</title>
        <authorList>
            <person name="Shimoshige H."/>
            <person name="Shimamura S."/>
            <person name="Taoka A."/>
            <person name="Kobayashi H."/>
            <person name="Maekawa T."/>
        </authorList>
    </citation>
    <scope>NUCLEOTIDE SEQUENCE [LARGE SCALE GENOMIC DNA]</scope>
    <source>
        <strain evidence="2 3">FCR-1</strain>
    </source>
</reference>
<sequence length="221" mass="24961">MNLNKRKPGCRSTSNERLLAERAGRPSILDNQKIEPRQRVRLHEIRQEGARIEQRAQQQAARETQKRRSALAASAGEHPFGVRLLEGGIVLAAGITLMFRNGMDHVADWIRDGRDMMVGLTRRRPRPWELEETLEEQEESVWHRDDGDEHGGSVRLIGQTGHDPSLDAISETAGVQSPLRPEVERTKVQRLDAEEEGLPDDHLEDQIGALRARLSTLSRPV</sequence>
<evidence type="ECO:0000256" key="1">
    <source>
        <dbReference type="SAM" id="MobiDB-lite"/>
    </source>
</evidence>
<feature type="region of interest" description="Disordered" evidence="1">
    <location>
        <begin position="161"/>
        <end position="200"/>
    </location>
</feature>
<protein>
    <submittedName>
        <fullName evidence="2">Uncharacterized protein</fullName>
    </submittedName>
</protein>
<accession>A0ABQ0CA74</accession>
<dbReference type="RefSeq" id="WP_420905469.1">
    <property type="nucleotide sequence ID" value="NZ_BAAFGK010000004.1"/>
</dbReference>
<dbReference type="Proteomes" id="UP001628193">
    <property type="component" value="Unassembled WGS sequence"/>
</dbReference>
<feature type="region of interest" description="Disordered" evidence="1">
    <location>
        <begin position="50"/>
        <end position="74"/>
    </location>
</feature>
<keyword evidence="3" id="KW-1185">Reference proteome</keyword>
<feature type="compositionally biased region" description="Basic and acidic residues" evidence="1">
    <location>
        <begin position="181"/>
        <end position="192"/>
    </location>
</feature>
<gene>
    <name evidence="2" type="ORF">SIID45300_02110</name>
</gene>
<proteinExistence type="predicted"/>
<name>A0ABQ0CA74_9PROT</name>
<reference evidence="2 3" key="1">
    <citation type="submission" date="2024-05" db="EMBL/GenBank/DDBJ databases">
        <authorList>
            <consortium name="Candidatus Magnetaquicoccaceae bacterium FCR-1 genome sequencing consortium"/>
            <person name="Shimoshige H."/>
            <person name="Shimamura S."/>
            <person name="Taoka A."/>
            <person name="Kobayashi H."/>
            <person name="Maekawa T."/>
        </authorList>
    </citation>
    <scope>NUCLEOTIDE SEQUENCE [LARGE SCALE GENOMIC DNA]</scope>
    <source>
        <strain evidence="2 3">FCR-1</strain>
    </source>
</reference>